<reference evidence="5 6" key="1">
    <citation type="submission" date="2018-09" db="EMBL/GenBank/DDBJ databases">
        <title>Genome sequencing of strain 6GH32-13.</title>
        <authorList>
            <person name="Weon H.-Y."/>
            <person name="Heo J."/>
            <person name="Kwon S.-W."/>
        </authorList>
    </citation>
    <scope>NUCLEOTIDE SEQUENCE [LARGE SCALE GENOMIC DNA]</scope>
    <source>
        <strain evidence="5 6">5GH32-13</strain>
    </source>
</reference>
<dbReference type="Pfam" id="PF00550">
    <property type="entry name" value="PP-binding"/>
    <property type="match status" value="1"/>
</dbReference>
<dbReference type="Gene3D" id="2.30.38.10">
    <property type="entry name" value="Luciferase, Domain 3"/>
    <property type="match status" value="1"/>
</dbReference>
<name>A0A3B7MKQ4_9BACT</name>
<comment type="cofactor">
    <cofactor evidence="1">
        <name>pantetheine 4'-phosphate</name>
        <dbReference type="ChEBI" id="CHEBI:47942"/>
    </cofactor>
</comment>
<evidence type="ECO:0000259" key="4">
    <source>
        <dbReference type="PROSITE" id="PS50075"/>
    </source>
</evidence>
<evidence type="ECO:0000313" key="6">
    <source>
        <dbReference type="Proteomes" id="UP000263900"/>
    </source>
</evidence>
<dbReference type="Pfam" id="PF00668">
    <property type="entry name" value="Condensation"/>
    <property type="match status" value="2"/>
</dbReference>
<keyword evidence="6" id="KW-1185">Reference proteome</keyword>
<dbReference type="KEGG" id="pseg:D3H65_06730"/>
<dbReference type="GO" id="GO:0044550">
    <property type="term" value="P:secondary metabolite biosynthetic process"/>
    <property type="evidence" value="ECO:0007669"/>
    <property type="project" value="TreeGrafter"/>
</dbReference>
<organism evidence="5 6">
    <name type="scientific">Paraflavitalea soli</name>
    <dbReference type="NCBI Taxonomy" id="2315862"/>
    <lineage>
        <taxon>Bacteria</taxon>
        <taxon>Pseudomonadati</taxon>
        <taxon>Bacteroidota</taxon>
        <taxon>Chitinophagia</taxon>
        <taxon>Chitinophagales</taxon>
        <taxon>Chitinophagaceae</taxon>
        <taxon>Paraflavitalea</taxon>
    </lineage>
</organism>
<dbReference type="InterPro" id="IPR009081">
    <property type="entry name" value="PP-bd_ACP"/>
</dbReference>
<dbReference type="CDD" id="cd19531">
    <property type="entry name" value="LCL_NRPS-like"/>
    <property type="match status" value="1"/>
</dbReference>
<evidence type="ECO:0000256" key="3">
    <source>
        <dbReference type="ARBA" id="ARBA00022553"/>
    </source>
</evidence>
<sequence>MIPVSGSIASCRLPPNQWKPTQQTSWTFDDTIMSLKITNEKGLLHLAASRLNKEKAFWEGWLGQDYQKSVMPADLFRQGEKVFKEITFSYPAALEQAIDQLTNKQDTRLRIFYAAVVCLLVHKFTNETKVAFAIPNHEHDPSVPDSPFLVLRIDLDAAWTLRQLLNQVKNAYLQVLDHRAYPLEIFEEPGNNATLFDIFLAVQDQPENITGHSIRGNLLFSLQSAGGALQYNANTYTESKAASMARYLQHMTALVLNHLDTPIGTLEIILPEEKQRLMQVFNATNVPFDRNKLLIDCFRETVQRFPARIAVSHNQGSITYQQLQHRSAQLAQLLSQGNVRKEVTVAVLFDRSIDFVVCLLAIIKTGAAFVGIDTDMPVNRMLTILQDAGAAWLITNNSFITDAAFIESLSATSITTVLSIDPLQDLETKTKTFPFHILDINAVDQQPVIDPDVRIEPDDLCYQVFSSGSTGKPKGILLHHLGMINHFNGLIRQLAITEQDVMAQTASCSFDIYVLQMLMPLVAGARIHIMERSVLLDPAALFTMVTEETVTLLELVPSHIQVLLNYVQDSPASHFSSLRYLVSNGEQLKTSLAQKWFASFPAIPVVNAYGPAEASDDVSIHIITKADESLPIVPIGRPLDNIQLYTVDRFHQLTPLGVEGELCVAGVAVGKGYLHDPVKTGKAFVNNPFIQDIQANRDDYVRMYKTGDTALWQEDGTLLYKGRTDFMVKIRGVRIELAEVEAVLMKYKTIANVCVTDYTHQDEKILCAYFEEASPTDLGDLDSFLRSELPDTMIPACLIKLDKIPCNDNGKVDRSKLPAPTPGASTSDLDLTQAPIKKLWDIWKEVLGSDGAGITLESNFFQLGGHSLTAIQLVAHINRKFSINLSIVQVFKLRTFGAIAGLIAAMQEAAPVVLKKADPKPYYHVSSAQRRFYIHHRLYPEDLSYNCPQFCIIKGHLDAGRVKQAFEQLMAAHEIFRTSFMVIDNLPRQVVHEQIAFDVLYSECRPEELDQHMAGFVYPFDLDKPGLLRVQLVKYREDEHLLFVDMHHIISDELSDQIVLQDFQKAYAGQTITAPAIQYKDYAEWEYAQLTTNKWVKLEQYWLQQFATLPAELQLPYDQEEINTGITTGNDVTIQLTREEYRAIHAILQQTATTPFAFFLTVFNLVLKNITGSHDIVVGTPVAGREDIALQRVVGLFLNQLALRNDLAKATTFPELLLQVKENTLAALAAQVYPFDVLTAKLGLQGRWKETPLYKVMFAHLRRSSQSMVMDGLELSPYPVAHHTAKAALQLTILENDQSFELVLTVDAGLFTEATASNLLQYCKQVLDSIIKDTDITLAAIPLPEAEGLVRKADLKRRALTF</sequence>
<dbReference type="GO" id="GO:0005737">
    <property type="term" value="C:cytoplasm"/>
    <property type="evidence" value="ECO:0007669"/>
    <property type="project" value="TreeGrafter"/>
</dbReference>
<dbReference type="InterPro" id="IPR006162">
    <property type="entry name" value="Ppantetheine_attach_site"/>
</dbReference>
<keyword evidence="2" id="KW-0596">Phosphopantetheine</keyword>
<dbReference type="InterPro" id="IPR036736">
    <property type="entry name" value="ACP-like_sf"/>
</dbReference>
<dbReference type="EMBL" id="CP032157">
    <property type="protein sequence ID" value="AXY73690.1"/>
    <property type="molecule type" value="Genomic_DNA"/>
</dbReference>
<dbReference type="GO" id="GO:0031177">
    <property type="term" value="F:phosphopantetheine binding"/>
    <property type="evidence" value="ECO:0007669"/>
    <property type="project" value="TreeGrafter"/>
</dbReference>
<dbReference type="InterPro" id="IPR045851">
    <property type="entry name" value="AMP-bd_C_sf"/>
</dbReference>
<dbReference type="InterPro" id="IPR023213">
    <property type="entry name" value="CAT-like_dom_sf"/>
</dbReference>
<dbReference type="Gene3D" id="3.30.300.30">
    <property type="match status" value="1"/>
</dbReference>
<dbReference type="InterPro" id="IPR000873">
    <property type="entry name" value="AMP-dep_synth/lig_dom"/>
</dbReference>
<protein>
    <submittedName>
        <fullName evidence="5">Amino acid adenylation domain-containing protein</fullName>
    </submittedName>
</protein>
<evidence type="ECO:0000313" key="5">
    <source>
        <dbReference type="EMBL" id="AXY73690.1"/>
    </source>
</evidence>
<feature type="domain" description="Carrier" evidence="4">
    <location>
        <begin position="830"/>
        <end position="907"/>
    </location>
</feature>
<dbReference type="PANTHER" id="PTHR45527">
    <property type="entry name" value="NONRIBOSOMAL PEPTIDE SYNTHETASE"/>
    <property type="match status" value="1"/>
</dbReference>
<dbReference type="SUPFAM" id="SSF52777">
    <property type="entry name" value="CoA-dependent acyltransferases"/>
    <property type="match status" value="3"/>
</dbReference>
<dbReference type="GO" id="GO:0003824">
    <property type="term" value="F:catalytic activity"/>
    <property type="evidence" value="ECO:0007669"/>
    <property type="project" value="InterPro"/>
</dbReference>
<proteinExistence type="predicted"/>
<dbReference type="Pfam" id="PF00501">
    <property type="entry name" value="AMP-binding"/>
    <property type="match status" value="1"/>
</dbReference>
<dbReference type="OrthoDB" id="4317020at2"/>
<dbReference type="SUPFAM" id="SSF56801">
    <property type="entry name" value="Acetyl-CoA synthetase-like"/>
    <property type="match status" value="1"/>
</dbReference>
<gene>
    <name evidence="5" type="ORF">D3H65_06730</name>
</gene>
<dbReference type="CDD" id="cd05930">
    <property type="entry name" value="A_NRPS"/>
    <property type="match status" value="1"/>
</dbReference>
<dbReference type="Gene3D" id="1.10.1200.10">
    <property type="entry name" value="ACP-like"/>
    <property type="match status" value="1"/>
</dbReference>
<dbReference type="PROSITE" id="PS00012">
    <property type="entry name" value="PHOSPHOPANTETHEINE"/>
    <property type="match status" value="1"/>
</dbReference>
<keyword evidence="3" id="KW-0597">Phosphoprotein</keyword>
<dbReference type="NCBIfam" id="TIGR01733">
    <property type="entry name" value="AA-adenyl-dom"/>
    <property type="match status" value="1"/>
</dbReference>
<dbReference type="PANTHER" id="PTHR45527:SF1">
    <property type="entry name" value="FATTY ACID SYNTHASE"/>
    <property type="match status" value="1"/>
</dbReference>
<dbReference type="GO" id="GO:0043041">
    <property type="term" value="P:amino acid activation for nonribosomal peptide biosynthetic process"/>
    <property type="evidence" value="ECO:0007669"/>
    <property type="project" value="TreeGrafter"/>
</dbReference>
<dbReference type="PROSITE" id="PS50075">
    <property type="entry name" value="CARRIER"/>
    <property type="match status" value="1"/>
</dbReference>
<dbReference type="Proteomes" id="UP000263900">
    <property type="component" value="Chromosome"/>
</dbReference>
<dbReference type="InterPro" id="IPR010071">
    <property type="entry name" value="AA_adenyl_dom"/>
</dbReference>
<dbReference type="Gene3D" id="3.30.559.30">
    <property type="entry name" value="Nonribosomal peptide synthetase, condensation domain"/>
    <property type="match status" value="2"/>
</dbReference>
<dbReference type="InterPro" id="IPR001242">
    <property type="entry name" value="Condensation_dom"/>
</dbReference>
<dbReference type="SUPFAM" id="SSF47336">
    <property type="entry name" value="ACP-like"/>
    <property type="match status" value="1"/>
</dbReference>
<accession>A0A3B7MKQ4</accession>
<evidence type="ECO:0000256" key="1">
    <source>
        <dbReference type="ARBA" id="ARBA00001957"/>
    </source>
</evidence>
<dbReference type="Gene3D" id="3.40.50.980">
    <property type="match status" value="2"/>
</dbReference>
<evidence type="ECO:0000256" key="2">
    <source>
        <dbReference type="ARBA" id="ARBA00022450"/>
    </source>
</evidence>
<dbReference type="Gene3D" id="3.30.559.10">
    <property type="entry name" value="Chloramphenicol acetyltransferase-like domain"/>
    <property type="match status" value="1"/>
</dbReference>